<name>A0A150RH83_SORCE</name>
<evidence type="ECO:0000313" key="1">
    <source>
        <dbReference type="EMBL" id="KYF79592.1"/>
    </source>
</evidence>
<dbReference type="Proteomes" id="UP000075515">
    <property type="component" value="Unassembled WGS sequence"/>
</dbReference>
<organism evidence="1 2">
    <name type="scientific">Sorangium cellulosum</name>
    <name type="common">Polyangium cellulosum</name>
    <dbReference type="NCBI Taxonomy" id="56"/>
    <lineage>
        <taxon>Bacteria</taxon>
        <taxon>Pseudomonadati</taxon>
        <taxon>Myxococcota</taxon>
        <taxon>Polyangia</taxon>
        <taxon>Polyangiales</taxon>
        <taxon>Polyangiaceae</taxon>
        <taxon>Sorangium</taxon>
    </lineage>
</organism>
<gene>
    <name evidence="1" type="ORF">BE18_46230</name>
</gene>
<accession>A0A150RH83</accession>
<sequence length="93" mass="10214">MFFALNLTPLGTLFTCELTLLRVLLMIEPQTQNLLLELRALSGHASFVLDAGKEGFLLQSCTLLRRVALMLNASKKNFLLALGCCSLSEVNAE</sequence>
<dbReference type="EMBL" id="JEMC01003645">
    <property type="protein sequence ID" value="KYF79592.1"/>
    <property type="molecule type" value="Genomic_DNA"/>
</dbReference>
<proteinExistence type="predicted"/>
<reference evidence="1 2" key="1">
    <citation type="submission" date="2014-02" db="EMBL/GenBank/DDBJ databases">
        <title>The small core and large imbalanced accessory genome model reveals a collaborative survival strategy of Sorangium cellulosum strains in nature.</title>
        <authorList>
            <person name="Han K."/>
            <person name="Peng R."/>
            <person name="Blom J."/>
            <person name="Li Y.-Z."/>
        </authorList>
    </citation>
    <scope>NUCLEOTIDE SEQUENCE [LARGE SCALE GENOMIC DNA]</scope>
    <source>
        <strain evidence="1 2">So0149</strain>
    </source>
</reference>
<dbReference type="AlphaFoldDB" id="A0A150RH83"/>
<protein>
    <submittedName>
        <fullName evidence="1">Uncharacterized protein</fullName>
    </submittedName>
</protein>
<comment type="caution">
    <text evidence="1">The sequence shown here is derived from an EMBL/GenBank/DDBJ whole genome shotgun (WGS) entry which is preliminary data.</text>
</comment>
<evidence type="ECO:0000313" key="2">
    <source>
        <dbReference type="Proteomes" id="UP000075515"/>
    </source>
</evidence>